<dbReference type="SUPFAM" id="SSF49842">
    <property type="entry name" value="TNF-like"/>
    <property type="match status" value="1"/>
</dbReference>
<protein>
    <recommendedName>
        <fullName evidence="4">C1q domain-containing protein</fullName>
    </recommendedName>
</protein>
<dbReference type="AlphaFoldDB" id="A0A0J7IKN1"/>
<organism evidence="2 3">
    <name type="scientific">Chryseobacterium angstadtii</name>
    <dbReference type="NCBI Taxonomy" id="558151"/>
    <lineage>
        <taxon>Bacteria</taxon>
        <taxon>Pseudomonadati</taxon>
        <taxon>Bacteroidota</taxon>
        <taxon>Flavobacteriia</taxon>
        <taxon>Flavobacteriales</taxon>
        <taxon>Weeksellaceae</taxon>
        <taxon>Chryseobacterium group</taxon>
        <taxon>Chryseobacterium</taxon>
    </lineage>
</organism>
<keyword evidence="1" id="KW-1133">Transmembrane helix</keyword>
<evidence type="ECO:0008006" key="4">
    <source>
        <dbReference type="Google" id="ProtNLM"/>
    </source>
</evidence>
<dbReference type="Proteomes" id="UP000036261">
    <property type="component" value="Unassembled WGS sequence"/>
</dbReference>
<feature type="transmembrane region" description="Helical" evidence="1">
    <location>
        <begin position="16"/>
        <end position="34"/>
    </location>
</feature>
<dbReference type="EMBL" id="LFND01000001">
    <property type="protein sequence ID" value="KMQ66657.1"/>
    <property type="molecule type" value="Genomic_DNA"/>
</dbReference>
<gene>
    <name evidence="2" type="ORF">ACM46_03860</name>
</gene>
<name>A0A0J7IKN1_9FLAO</name>
<keyword evidence="1" id="KW-0812">Transmembrane</keyword>
<evidence type="ECO:0000313" key="2">
    <source>
        <dbReference type="EMBL" id="KMQ66657.1"/>
    </source>
</evidence>
<keyword evidence="1" id="KW-0472">Membrane</keyword>
<comment type="caution">
    <text evidence="2">The sequence shown here is derived from an EMBL/GenBank/DDBJ whole genome shotgun (WGS) entry which is preliminary data.</text>
</comment>
<accession>A0A0J7IKN1</accession>
<keyword evidence="3" id="KW-1185">Reference proteome</keyword>
<dbReference type="PATRIC" id="fig|558151.6.peg.808"/>
<proteinExistence type="predicted"/>
<dbReference type="PROSITE" id="PS51257">
    <property type="entry name" value="PROKAR_LIPOPROTEIN"/>
    <property type="match status" value="1"/>
</dbReference>
<dbReference type="InterPro" id="IPR008983">
    <property type="entry name" value="Tumour_necrosis_fac-like_dom"/>
</dbReference>
<evidence type="ECO:0000256" key="1">
    <source>
        <dbReference type="SAM" id="Phobius"/>
    </source>
</evidence>
<dbReference type="Gene3D" id="2.60.120.40">
    <property type="match status" value="1"/>
</dbReference>
<evidence type="ECO:0000313" key="3">
    <source>
        <dbReference type="Proteomes" id="UP000036261"/>
    </source>
</evidence>
<sequence length="307" mass="32924">MGLPDEKNTTQLNIEWMKFILTTLILFGCIPLLYSQTGNVGIDTNVPGSKLTVNGSFAAAYGNVTANTFVIGENDFYLTWSGTANGTMTLPNSTTGVTRTGRTYYIKNASLMYTITIDADGAELIDNVQTVALQPGESALIVKTDVNTASGTTYQLVMLAKTDPSYIYAVSSSTAETHAQGVNTKANFTSIDFSSNGGGDFNLTTDTWTCPQSGSYRIEFMETGFHSSTNVAAHRLMSIVKNGATQTQQYYTMVVLGVAASQRSSGYDSVVLSLQQGDSIIENLTLCFGCGTASMTSSVRRMVITRL</sequence>
<reference evidence="2 3" key="1">
    <citation type="journal article" date="2013" name="Int. J. Syst. Evol. Microbiol.">
        <title>Chryseobacterium angstadtii sp. nov., isolated from a newt tank.</title>
        <authorList>
            <person name="Kirk K.E."/>
            <person name="Hoffman J.A."/>
            <person name="Smith K.A."/>
            <person name="Strahan B.L."/>
            <person name="Failor K.C."/>
            <person name="Krebs J.E."/>
            <person name="Gale A.N."/>
            <person name="Do T.D."/>
            <person name="Sontag T.C."/>
            <person name="Batties A.M."/>
            <person name="Mistiszyn K."/>
            <person name="Newman J.D."/>
        </authorList>
    </citation>
    <scope>NUCLEOTIDE SEQUENCE [LARGE SCALE GENOMIC DNA]</scope>
    <source>
        <strain evidence="2 3">KM</strain>
    </source>
</reference>